<dbReference type="SUPFAM" id="SSF48452">
    <property type="entry name" value="TPR-like"/>
    <property type="match status" value="2"/>
</dbReference>
<proteinExistence type="predicted"/>
<dbReference type="InterPro" id="IPR011009">
    <property type="entry name" value="Kinase-like_dom_sf"/>
</dbReference>
<dbReference type="CDD" id="cd14014">
    <property type="entry name" value="STKc_PknB_like"/>
    <property type="match status" value="1"/>
</dbReference>
<dbReference type="SUPFAM" id="SSF56112">
    <property type="entry name" value="Protein kinase-like (PK-like)"/>
    <property type="match status" value="1"/>
</dbReference>
<dbReference type="PROSITE" id="PS00108">
    <property type="entry name" value="PROTEIN_KINASE_ST"/>
    <property type="match status" value="1"/>
</dbReference>
<dbReference type="InterPro" id="IPR017441">
    <property type="entry name" value="Protein_kinase_ATP_BS"/>
</dbReference>
<name>A0ABT6FI22_9BACT</name>
<dbReference type="InterPro" id="IPR019734">
    <property type="entry name" value="TPR_rpt"/>
</dbReference>
<reference evidence="6 7" key="1">
    <citation type="submission" date="2023-03" db="EMBL/GenBank/DDBJ databases">
        <title>Paludisphaera mucosa sp. nov. a novel planctomycete from northern fen.</title>
        <authorList>
            <person name="Ivanova A."/>
        </authorList>
    </citation>
    <scope>NUCLEOTIDE SEQUENCE [LARGE SCALE GENOMIC DNA]</scope>
    <source>
        <strain evidence="6 7">Pla2</strain>
    </source>
</reference>
<dbReference type="InterPro" id="IPR008271">
    <property type="entry name" value="Ser/Thr_kinase_AS"/>
</dbReference>
<dbReference type="Gene3D" id="1.10.510.10">
    <property type="entry name" value="Transferase(Phosphotransferase) domain 1"/>
    <property type="match status" value="1"/>
</dbReference>
<evidence type="ECO:0000313" key="7">
    <source>
        <dbReference type="Proteomes" id="UP001216907"/>
    </source>
</evidence>
<accession>A0ABT6FI22</accession>
<keyword evidence="7" id="KW-1185">Reference proteome</keyword>
<dbReference type="Gene3D" id="3.30.200.20">
    <property type="entry name" value="Phosphorylase Kinase, domain 1"/>
    <property type="match status" value="1"/>
</dbReference>
<dbReference type="PANTHER" id="PTHR46082">
    <property type="entry name" value="ATP/GTP-BINDING PROTEIN-RELATED"/>
    <property type="match status" value="1"/>
</dbReference>
<dbReference type="InterPro" id="IPR000719">
    <property type="entry name" value="Prot_kinase_dom"/>
</dbReference>
<feature type="region of interest" description="Disordered" evidence="4">
    <location>
        <begin position="45"/>
        <end position="85"/>
    </location>
</feature>
<dbReference type="SMART" id="SM00028">
    <property type="entry name" value="TPR"/>
    <property type="match status" value="5"/>
</dbReference>
<dbReference type="Gene3D" id="1.25.40.10">
    <property type="entry name" value="Tetratricopeptide repeat domain"/>
    <property type="match status" value="3"/>
</dbReference>
<keyword evidence="1 3" id="KW-0547">Nucleotide-binding</keyword>
<dbReference type="PROSITE" id="PS00107">
    <property type="entry name" value="PROTEIN_KINASE_ATP"/>
    <property type="match status" value="1"/>
</dbReference>
<evidence type="ECO:0000256" key="2">
    <source>
        <dbReference type="ARBA" id="ARBA00022840"/>
    </source>
</evidence>
<feature type="binding site" evidence="3">
    <location>
        <position position="137"/>
    </location>
    <ligand>
        <name>ATP</name>
        <dbReference type="ChEBI" id="CHEBI:30616"/>
    </ligand>
</feature>
<evidence type="ECO:0000313" key="6">
    <source>
        <dbReference type="EMBL" id="MDG3007136.1"/>
    </source>
</evidence>
<sequence length="1121" mass="122779">MAIDPALIDSLFRAAVEREELDDRLALLDRRIAADPELRAELMDAQLDDGDTLNRADESGPTTDADSDAPWAGGPPASTEAYVSGQPPCGESVAAAAMVDVVIAGRYQIRRAIGEGGMGSVFLADQLTPVRREVALKLVKSGMDSRAVLTRFEAERQALALMDHPNIAKVLDAGATEQGRPFFVMELVRGVPLTEYCHAHRLDLLSRLALLREICSAVQHAHQKGVIHRDLKPSNILVESHDGRAVPKVIDFGLAKAFGGLELTEHSLFSAFGGVAGTPQYMAPEQATFNAVDVDTRADVYALGVILYELLTGGTPIPRATLKQTPLDEILRMIREDEPPAPSSRIRASGASPSLVANRRVEPARLRRLVRGDLDWIVIKALAKDRRRRYDSAAGLADDVERFLKHEPVVAGPPTAAYRLRKFVRRHRGRVVAGTLVLAALAAGLVATSLALHEARLQRGLAETRGKEVAKRLAQKDKANEILLAIFQDLDPDGGDGKSPSLAARLAQRLDVATAALEGEATDDPLGVAGLQMALGGTQRNLGYFEKAIDLFEKAHATYLARLGAGHYDTLNSVASLAVCHDRAGRPGRAIELYEEVLASSKLALGPNHPCTLWASASLAICYDRAGRADRITRLEEDTRSVAGAVLDPNLPETLSSMASLAIRHFHAGRLDQAIRLAEETWARMKSKLGPDHPDTLRVMGNLALSYGKVGQWQRAVDLRLEILTLTKAKFGPDHLSTMKSMRELAIYHSQAGDRHRAIQLHEETCALMRSRLGPDHPETMESMQSLANSYSAAKQWSRAITILEETLALRKSNLGPDHPESLNTMRTLALSYDYAGQSDQALRHYELTLDLRREKLGPHHLATLESLADLATARKLVGQFDRLEPIWDALIEGRREAFGQDHPETVAARLRRAKLDLSRGRLKKAEFAYGEILNDCRTKLGPDHAVTDDAESALASLHEKQGDFAEALPLRRSLVIRARSNHSLRVGLTGRLTRLGSCLNNLKAWPEAESIAREALSHCEQASPQAWTAYRARSMLGAALLGQRRWAEAEPLLRDGYQGMKASEISIPHEEKVYLDWALRRLIALAKATGDVEELAAWEAERKVLTSPKPKPPEALPESL</sequence>
<dbReference type="InterPro" id="IPR053137">
    <property type="entry name" value="NLR-like"/>
</dbReference>
<comment type="caution">
    <text evidence="6">The sequence shown here is derived from an EMBL/GenBank/DDBJ whole genome shotgun (WGS) entry which is preliminary data.</text>
</comment>
<dbReference type="InterPro" id="IPR011990">
    <property type="entry name" value="TPR-like_helical_dom_sf"/>
</dbReference>
<organism evidence="6 7">
    <name type="scientific">Paludisphaera mucosa</name>
    <dbReference type="NCBI Taxonomy" id="3030827"/>
    <lineage>
        <taxon>Bacteria</taxon>
        <taxon>Pseudomonadati</taxon>
        <taxon>Planctomycetota</taxon>
        <taxon>Planctomycetia</taxon>
        <taxon>Isosphaerales</taxon>
        <taxon>Isosphaeraceae</taxon>
        <taxon>Paludisphaera</taxon>
    </lineage>
</organism>
<feature type="domain" description="Protein kinase" evidence="5">
    <location>
        <begin position="107"/>
        <end position="404"/>
    </location>
</feature>
<dbReference type="PANTHER" id="PTHR46082:SF11">
    <property type="entry name" value="AAA+ ATPASE DOMAIN-CONTAINING PROTEIN-RELATED"/>
    <property type="match status" value="1"/>
</dbReference>
<dbReference type="Proteomes" id="UP001216907">
    <property type="component" value="Unassembled WGS sequence"/>
</dbReference>
<dbReference type="RefSeq" id="WP_277863425.1">
    <property type="nucleotide sequence ID" value="NZ_JARRAG010000002.1"/>
</dbReference>
<dbReference type="PROSITE" id="PS50011">
    <property type="entry name" value="PROTEIN_KINASE_DOM"/>
    <property type="match status" value="1"/>
</dbReference>
<protein>
    <submittedName>
        <fullName evidence="6">Tetratricopeptide repeat protein</fullName>
    </submittedName>
</protein>
<evidence type="ECO:0000256" key="3">
    <source>
        <dbReference type="PROSITE-ProRule" id="PRU10141"/>
    </source>
</evidence>
<gene>
    <name evidence="6" type="ORF">PZE19_25510</name>
</gene>
<dbReference type="Pfam" id="PF00069">
    <property type="entry name" value="Pkinase"/>
    <property type="match status" value="1"/>
</dbReference>
<evidence type="ECO:0000256" key="4">
    <source>
        <dbReference type="SAM" id="MobiDB-lite"/>
    </source>
</evidence>
<keyword evidence="2 3" id="KW-0067">ATP-binding</keyword>
<evidence type="ECO:0000256" key="1">
    <source>
        <dbReference type="ARBA" id="ARBA00022741"/>
    </source>
</evidence>
<dbReference type="Pfam" id="PF13424">
    <property type="entry name" value="TPR_12"/>
    <property type="match status" value="3"/>
</dbReference>
<dbReference type="SMART" id="SM00220">
    <property type="entry name" value="S_TKc"/>
    <property type="match status" value="1"/>
</dbReference>
<dbReference type="EMBL" id="JARRAG010000002">
    <property type="protein sequence ID" value="MDG3007136.1"/>
    <property type="molecule type" value="Genomic_DNA"/>
</dbReference>
<evidence type="ECO:0000259" key="5">
    <source>
        <dbReference type="PROSITE" id="PS50011"/>
    </source>
</evidence>